<dbReference type="SUPFAM" id="SSF50104">
    <property type="entry name" value="Translation proteins SH3-like domain"/>
    <property type="match status" value="1"/>
</dbReference>
<evidence type="ECO:0000313" key="7">
    <source>
        <dbReference type="EMBL" id="HIP98517.1"/>
    </source>
</evidence>
<dbReference type="Proteomes" id="UP000606463">
    <property type="component" value="Unassembled WGS sequence"/>
</dbReference>
<evidence type="ECO:0000256" key="4">
    <source>
        <dbReference type="ARBA" id="ARBA00035206"/>
    </source>
</evidence>
<dbReference type="GO" id="GO:0019843">
    <property type="term" value="F:rRNA binding"/>
    <property type="evidence" value="ECO:0007669"/>
    <property type="project" value="UniProtKB-UniRule"/>
</dbReference>
<dbReference type="GO" id="GO:0005840">
    <property type="term" value="C:ribosome"/>
    <property type="evidence" value="ECO:0007669"/>
    <property type="project" value="UniProtKB-KW"/>
</dbReference>
<dbReference type="InterPro" id="IPR041988">
    <property type="entry name" value="Ribosomal_uL24_KOW"/>
</dbReference>
<dbReference type="EMBL" id="DQVE01000043">
    <property type="protein sequence ID" value="HIP98517.1"/>
    <property type="molecule type" value="Genomic_DNA"/>
</dbReference>
<dbReference type="NCBIfam" id="TIGR01079">
    <property type="entry name" value="rplX_bact"/>
    <property type="match status" value="1"/>
</dbReference>
<feature type="domain" description="KOW" evidence="6">
    <location>
        <begin position="4"/>
        <end position="31"/>
    </location>
</feature>
<accession>A0A9D0YPL6</accession>
<dbReference type="Pfam" id="PF17136">
    <property type="entry name" value="ribosomal_L24"/>
    <property type="match status" value="1"/>
</dbReference>
<comment type="function">
    <text evidence="5">One of the proteins that surrounds the polypeptide exit tunnel on the outside of the subunit.</text>
</comment>
<comment type="function">
    <text evidence="5">One of two assembly initiator proteins, it binds directly to the 5'-end of the 23S rRNA, where it nucleates assembly of the 50S subunit.</text>
</comment>
<dbReference type="HAMAP" id="MF_01326_B">
    <property type="entry name" value="Ribosomal_uL24_B"/>
    <property type="match status" value="1"/>
</dbReference>
<dbReference type="InterPro" id="IPR003256">
    <property type="entry name" value="Ribosomal_uL24"/>
</dbReference>
<keyword evidence="5" id="KW-0694">RNA-binding</keyword>
<dbReference type="AlphaFoldDB" id="A0A9D0YPL6"/>
<name>A0A9D0YPL6_AQUAO</name>
<reference evidence="7" key="1">
    <citation type="journal article" date="2020" name="ISME J.">
        <title>Gammaproteobacteria mediating utilization of methyl-, sulfur- and petroleum organic compounds in deep ocean hydrothermal plumes.</title>
        <authorList>
            <person name="Zhou Z."/>
            <person name="Liu Y."/>
            <person name="Pan J."/>
            <person name="Cron B.R."/>
            <person name="Toner B.M."/>
            <person name="Anantharaman K."/>
            <person name="Breier J.A."/>
            <person name="Dick G.J."/>
            <person name="Li M."/>
        </authorList>
    </citation>
    <scope>NUCLEOTIDE SEQUENCE</scope>
    <source>
        <strain evidence="7">SZUA-1501</strain>
    </source>
</reference>
<evidence type="ECO:0000313" key="8">
    <source>
        <dbReference type="Proteomes" id="UP000606463"/>
    </source>
</evidence>
<dbReference type="SMART" id="SM00739">
    <property type="entry name" value="KOW"/>
    <property type="match status" value="1"/>
</dbReference>
<evidence type="ECO:0000256" key="2">
    <source>
        <dbReference type="ARBA" id="ARBA00022980"/>
    </source>
</evidence>
<keyword evidence="3 5" id="KW-0687">Ribonucleoprotein</keyword>
<proteinExistence type="inferred from homology"/>
<dbReference type="PROSITE" id="PS01108">
    <property type="entry name" value="RIBOSOMAL_L24"/>
    <property type="match status" value="1"/>
</dbReference>
<dbReference type="InterPro" id="IPR057264">
    <property type="entry name" value="Ribosomal_uL24_C"/>
</dbReference>
<keyword evidence="5" id="KW-0699">rRNA-binding</keyword>
<dbReference type="InterPro" id="IPR005825">
    <property type="entry name" value="Ribosomal_uL24_CS"/>
</dbReference>
<evidence type="ECO:0000259" key="6">
    <source>
        <dbReference type="SMART" id="SM00739"/>
    </source>
</evidence>
<comment type="similarity">
    <text evidence="1 5">Belongs to the universal ribosomal protein uL24 family.</text>
</comment>
<gene>
    <name evidence="5 7" type="primary">rplX</name>
    <name evidence="7" type="ORF">EYH37_04040</name>
</gene>
<keyword evidence="2 5" id="KW-0689">Ribosomal protein</keyword>
<dbReference type="GO" id="GO:0006412">
    <property type="term" value="P:translation"/>
    <property type="evidence" value="ECO:0007669"/>
    <property type="project" value="UniProtKB-UniRule"/>
</dbReference>
<dbReference type="GO" id="GO:1990904">
    <property type="term" value="C:ribonucleoprotein complex"/>
    <property type="evidence" value="ECO:0007669"/>
    <property type="project" value="UniProtKB-KW"/>
</dbReference>
<protein>
    <recommendedName>
        <fullName evidence="4 5">Large ribosomal subunit protein uL24</fullName>
    </recommendedName>
</protein>
<dbReference type="Gene3D" id="2.30.30.30">
    <property type="match status" value="1"/>
</dbReference>
<evidence type="ECO:0000256" key="1">
    <source>
        <dbReference type="ARBA" id="ARBA00010618"/>
    </source>
</evidence>
<sequence length="128" mass="14251">MAAKIKSGDLVVVVRGRDKGKQGKVLKVIKRVERNKKGEVIRVKTRVVVEGVNIRKKHVKATQFSEGGIIEFEAPIDISNVMLVDPKTGKPTRVGFEIVEENGYLVKYRVAKKSGTRLDVVSKQPVKK</sequence>
<dbReference type="InterPro" id="IPR014722">
    <property type="entry name" value="Rib_uL2_dom2"/>
</dbReference>
<dbReference type="CDD" id="cd06089">
    <property type="entry name" value="KOW_RPL26"/>
    <property type="match status" value="1"/>
</dbReference>
<evidence type="ECO:0000256" key="5">
    <source>
        <dbReference type="HAMAP-Rule" id="MF_01326"/>
    </source>
</evidence>
<dbReference type="InterPro" id="IPR008991">
    <property type="entry name" value="Translation_prot_SH3-like_sf"/>
</dbReference>
<dbReference type="InterPro" id="IPR005824">
    <property type="entry name" value="KOW"/>
</dbReference>
<dbReference type="PANTHER" id="PTHR12903">
    <property type="entry name" value="MITOCHONDRIAL RIBOSOMAL PROTEIN L24"/>
    <property type="match status" value="1"/>
</dbReference>
<comment type="subunit">
    <text evidence="5">Part of the 50S ribosomal subunit.</text>
</comment>
<dbReference type="GO" id="GO:0003735">
    <property type="term" value="F:structural constituent of ribosome"/>
    <property type="evidence" value="ECO:0007669"/>
    <property type="project" value="InterPro"/>
</dbReference>
<organism evidence="7 8">
    <name type="scientific">Aquifex aeolicus</name>
    <dbReference type="NCBI Taxonomy" id="63363"/>
    <lineage>
        <taxon>Bacteria</taxon>
        <taxon>Pseudomonadati</taxon>
        <taxon>Aquificota</taxon>
        <taxon>Aquificia</taxon>
        <taxon>Aquificales</taxon>
        <taxon>Aquificaceae</taxon>
        <taxon>Aquifex</taxon>
    </lineage>
</organism>
<evidence type="ECO:0000256" key="3">
    <source>
        <dbReference type="ARBA" id="ARBA00023274"/>
    </source>
</evidence>
<comment type="caution">
    <text evidence="7">The sequence shown here is derived from an EMBL/GenBank/DDBJ whole genome shotgun (WGS) entry which is preliminary data.</text>
</comment>